<proteinExistence type="predicted"/>
<comment type="cofactor">
    <cofactor evidence="1">
        <name>pyridoxal 5'-phosphate</name>
        <dbReference type="ChEBI" id="CHEBI:597326"/>
    </cofactor>
</comment>
<name>A0ABR8RJH4_9GAMM</name>
<feature type="domain" description="Aminotransferase class I/classII large" evidence="4">
    <location>
        <begin position="140"/>
        <end position="418"/>
    </location>
</feature>
<dbReference type="Pfam" id="PF00155">
    <property type="entry name" value="Aminotran_1_2"/>
    <property type="match status" value="2"/>
</dbReference>
<dbReference type="PANTHER" id="PTHR42832:SF3">
    <property type="entry name" value="L-GLUTAMINE--4-(METHYLSULFANYL)-2-OXOBUTANOATE AMINOTRANSFERASE"/>
    <property type="match status" value="1"/>
</dbReference>
<keyword evidence="6" id="KW-1185">Reference proteome</keyword>
<accession>A0ABR8RJH4</accession>
<reference evidence="5 6" key="1">
    <citation type="submission" date="2020-08" db="EMBL/GenBank/DDBJ databases">
        <title>A Genomic Blueprint of the Chicken Gut Microbiome.</title>
        <authorList>
            <person name="Gilroy R."/>
            <person name="Ravi A."/>
            <person name="Getino M."/>
            <person name="Pursley I."/>
            <person name="Horton D.L."/>
            <person name="Alikhan N.-F."/>
            <person name="Baker D."/>
            <person name="Gharbi K."/>
            <person name="Hall N."/>
            <person name="Watson M."/>
            <person name="Adriaenssens E.M."/>
            <person name="Foster-Nyarko E."/>
            <person name="Jarju S."/>
            <person name="Secka A."/>
            <person name="Antonio M."/>
            <person name="Oren A."/>
            <person name="Chaudhuri R."/>
            <person name="La Ragione R.M."/>
            <person name="Hildebrand F."/>
            <person name="Pallen M.J."/>
        </authorList>
    </citation>
    <scope>NUCLEOTIDE SEQUENCE [LARGE SCALE GENOMIC DNA]</scope>
    <source>
        <strain evidence="5 6">Sa4CVA2</strain>
    </source>
</reference>
<dbReference type="InterPro" id="IPR015424">
    <property type="entry name" value="PyrdxlP-dep_Trfase"/>
</dbReference>
<evidence type="ECO:0000256" key="3">
    <source>
        <dbReference type="ARBA" id="ARBA00022679"/>
    </source>
</evidence>
<dbReference type="RefSeq" id="WP_191691654.1">
    <property type="nucleotide sequence ID" value="NZ_JACSQR010000018.1"/>
</dbReference>
<sequence>MNHNLTTLHPYPFAKMATLLADSTPAYNYSEIKLGIGEPKHEPPAFVLDVLRENLDKISQYPTTNGLFELRQTIAHWLEKRFFLNHLDPHTQVLPVMGTREAIFSLVQAVIDHPQTELSEDETNQLAAHNQPSAQPLQKADEAPTIVMPNPFYQIYEGAAILAQATPYFMPCSIDNEFKGDYRAVPRDVWTRTQLLFVCSPNNPTGSVMTMDDWEHLLRLSDQYGFIIASDECYSELYFDRAPIGLLQACAALGRHNFKNCVVFHSLSKRSNLPGLRSGFVAGDANILQPYLQYRTYQGCAMPIPHQLASIAAWEDEKHVARNRALYQEKFALWMSELGELLDLRMPEAGFYFWVKVPEQFNGDDEIFVKALYEQANIHALAGRYLSREVNGKNPGQGYVRIALVASVEESREAINRIRQLLGA</sequence>
<dbReference type="EC" id="2.6.1.17" evidence="5"/>
<dbReference type="InterPro" id="IPR019878">
    <property type="entry name" value="DapC_beta/gammaproteobac"/>
</dbReference>
<dbReference type="Proteomes" id="UP000606724">
    <property type="component" value="Unassembled WGS sequence"/>
</dbReference>
<dbReference type="Gene3D" id="3.40.640.10">
    <property type="entry name" value="Type I PLP-dependent aspartate aminotransferase-like (Major domain)"/>
    <property type="match status" value="2"/>
</dbReference>
<feature type="domain" description="Aminotransferase class I/classII large" evidence="4">
    <location>
        <begin position="32"/>
        <end position="112"/>
    </location>
</feature>
<gene>
    <name evidence="5" type="primary">dapC</name>
    <name evidence="5" type="ORF">H9653_07665</name>
</gene>
<dbReference type="GO" id="GO:0009016">
    <property type="term" value="F:succinyldiaminopimelate transaminase activity"/>
    <property type="evidence" value="ECO:0007669"/>
    <property type="project" value="UniProtKB-EC"/>
</dbReference>
<dbReference type="NCBIfam" id="TIGR03538">
    <property type="entry name" value="DapC_gpp"/>
    <property type="match status" value="1"/>
</dbReference>
<evidence type="ECO:0000313" key="5">
    <source>
        <dbReference type="EMBL" id="MBD7947893.1"/>
    </source>
</evidence>
<evidence type="ECO:0000256" key="2">
    <source>
        <dbReference type="ARBA" id="ARBA00022576"/>
    </source>
</evidence>
<dbReference type="Gene3D" id="3.90.1150.10">
    <property type="entry name" value="Aspartate Aminotransferase, domain 1"/>
    <property type="match status" value="1"/>
</dbReference>
<dbReference type="GeneID" id="84653091"/>
<comment type="caution">
    <text evidence="5">The sequence shown here is derived from an EMBL/GenBank/DDBJ whole genome shotgun (WGS) entry which is preliminary data.</text>
</comment>
<evidence type="ECO:0000313" key="6">
    <source>
        <dbReference type="Proteomes" id="UP000606724"/>
    </source>
</evidence>
<evidence type="ECO:0000256" key="1">
    <source>
        <dbReference type="ARBA" id="ARBA00001933"/>
    </source>
</evidence>
<dbReference type="InterPro" id="IPR004839">
    <property type="entry name" value="Aminotransferase_I/II_large"/>
</dbReference>
<dbReference type="SUPFAM" id="SSF53383">
    <property type="entry name" value="PLP-dependent transferases"/>
    <property type="match status" value="1"/>
</dbReference>
<dbReference type="EMBL" id="JACSQR010000018">
    <property type="protein sequence ID" value="MBD7947893.1"/>
    <property type="molecule type" value="Genomic_DNA"/>
</dbReference>
<dbReference type="CDD" id="cd00609">
    <property type="entry name" value="AAT_like"/>
    <property type="match status" value="1"/>
</dbReference>
<keyword evidence="2 5" id="KW-0032">Aminotransferase</keyword>
<dbReference type="InterPro" id="IPR050881">
    <property type="entry name" value="LL-DAP_aminotransferase"/>
</dbReference>
<dbReference type="InterPro" id="IPR015421">
    <property type="entry name" value="PyrdxlP-dep_Trfase_major"/>
</dbReference>
<dbReference type="InterPro" id="IPR015422">
    <property type="entry name" value="PyrdxlP-dep_Trfase_small"/>
</dbReference>
<dbReference type="PANTHER" id="PTHR42832">
    <property type="entry name" value="AMINO ACID AMINOTRANSFERASE"/>
    <property type="match status" value="1"/>
</dbReference>
<organism evidence="5 6">
    <name type="scientific">Psychrobacter communis</name>
    <dbReference type="NCBI Taxonomy" id="2762238"/>
    <lineage>
        <taxon>Bacteria</taxon>
        <taxon>Pseudomonadati</taxon>
        <taxon>Pseudomonadota</taxon>
        <taxon>Gammaproteobacteria</taxon>
        <taxon>Moraxellales</taxon>
        <taxon>Moraxellaceae</taxon>
        <taxon>Psychrobacter</taxon>
    </lineage>
</organism>
<protein>
    <submittedName>
        <fullName evidence="5">Succinyldiaminopimelate transaminase</fullName>
        <ecNumber evidence="5">2.6.1.17</ecNumber>
    </submittedName>
</protein>
<evidence type="ECO:0000259" key="4">
    <source>
        <dbReference type="Pfam" id="PF00155"/>
    </source>
</evidence>
<keyword evidence="3 5" id="KW-0808">Transferase</keyword>